<gene>
    <name evidence="1" type="ORF">DB31_7764</name>
</gene>
<accession>A0A085WLG4</accession>
<reference evidence="1 2" key="1">
    <citation type="submission" date="2014-04" db="EMBL/GenBank/DDBJ databases">
        <title>Genome assembly of Hyalangium minutum DSM 14724.</title>
        <authorList>
            <person name="Sharma G."/>
            <person name="Subramanian S."/>
        </authorList>
    </citation>
    <scope>NUCLEOTIDE SEQUENCE [LARGE SCALE GENOMIC DNA]</scope>
    <source>
        <strain evidence="1 2">DSM 14724</strain>
    </source>
</reference>
<evidence type="ECO:0000313" key="1">
    <source>
        <dbReference type="EMBL" id="KFE68527.1"/>
    </source>
</evidence>
<sequence length="41" mass="4570">MTDRTLWASSLRIQGLWVPGENRQLVHKGGEGISSVISRAY</sequence>
<comment type="caution">
    <text evidence="1">The sequence shown here is derived from an EMBL/GenBank/DDBJ whole genome shotgun (WGS) entry which is preliminary data.</text>
</comment>
<dbReference type="STRING" id="394096.DB31_7764"/>
<proteinExistence type="predicted"/>
<keyword evidence="2" id="KW-1185">Reference proteome</keyword>
<evidence type="ECO:0000313" key="2">
    <source>
        <dbReference type="Proteomes" id="UP000028725"/>
    </source>
</evidence>
<organism evidence="1 2">
    <name type="scientific">Hyalangium minutum</name>
    <dbReference type="NCBI Taxonomy" id="394096"/>
    <lineage>
        <taxon>Bacteria</taxon>
        <taxon>Pseudomonadati</taxon>
        <taxon>Myxococcota</taxon>
        <taxon>Myxococcia</taxon>
        <taxon>Myxococcales</taxon>
        <taxon>Cystobacterineae</taxon>
        <taxon>Archangiaceae</taxon>
        <taxon>Hyalangium</taxon>
    </lineage>
</organism>
<dbReference type="EMBL" id="JMCB01000006">
    <property type="protein sequence ID" value="KFE68527.1"/>
    <property type="molecule type" value="Genomic_DNA"/>
</dbReference>
<dbReference type="Proteomes" id="UP000028725">
    <property type="component" value="Unassembled WGS sequence"/>
</dbReference>
<name>A0A085WLG4_9BACT</name>
<dbReference type="AlphaFoldDB" id="A0A085WLG4"/>
<protein>
    <submittedName>
        <fullName evidence="1">Uncharacterized protein</fullName>
    </submittedName>
</protein>